<keyword evidence="3 8" id="KW-1003">Cell membrane</keyword>
<keyword evidence="5 8" id="KW-0472">Membrane</keyword>
<evidence type="ECO:0000313" key="11">
    <source>
        <dbReference type="Proteomes" id="UP000054558"/>
    </source>
</evidence>
<evidence type="ECO:0000256" key="4">
    <source>
        <dbReference type="ARBA" id="ARBA00022481"/>
    </source>
</evidence>
<dbReference type="Pfam" id="PF13881">
    <property type="entry name" value="Rad60-SLD_2"/>
    <property type="match status" value="1"/>
</dbReference>
<dbReference type="OMA" id="DNFTHES"/>
<evidence type="ECO:0000313" key="10">
    <source>
        <dbReference type="EMBL" id="GAQ83725.1"/>
    </source>
</evidence>
<dbReference type="GO" id="GO:0005886">
    <property type="term" value="C:plasma membrane"/>
    <property type="evidence" value="ECO:0007669"/>
    <property type="project" value="UniProtKB-SubCell"/>
</dbReference>
<evidence type="ECO:0000256" key="1">
    <source>
        <dbReference type="ARBA" id="ARBA00002929"/>
    </source>
</evidence>
<dbReference type="Gene3D" id="3.10.20.90">
    <property type="entry name" value="Phosphatidylinositol 3-kinase Catalytic Subunit, Chain A, domain 1"/>
    <property type="match status" value="1"/>
</dbReference>
<dbReference type="InterPro" id="IPR029071">
    <property type="entry name" value="Ubiquitin-like_domsf"/>
</dbReference>
<evidence type="ECO:0000256" key="8">
    <source>
        <dbReference type="PIRNR" id="PIRNR032572"/>
    </source>
</evidence>
<dbReference type="Proteomes" id="UP000054558">
    <property type="component" value="Unassembled WGS sequence"/>
</dbReference>
<keyword evidence="7" id="KW-0636">Prenylation</keyword>
<dbReference type="PROSITE" id="PS50053">
    <property type="entry name" value="UBIQUITIN_2"/>
    <property type="match status" value="1"/>
</dbReference>
<keyword evidence="4" id="KW-0488">Methylation</keyword>
<dbReference type="EMBL" id="DF237108">
    <property type="protein sequence ID" value="GAQ83725.1"/>
    <property type="molecule type" value="Genomic_DNA"/>
</dbReference>
<dbReference type="InterPro" id="IPR039540">
    <property type="entry name" value="UBL3-like_ubiquitin_dom"/>
</dbReference>
<reference evidence="10 11" key="1">
    <citation type="journal article" date="2014" name="Nat. Commun.">
        <title>Klebsormidium flaccidum genome reveals primary factors for plant terrestrial adaptation.</title>
        <authorList>
            <person name="Hori K."/>
            <person name="Maruyama F."/>
            <person name="Fujisawa T."/>
            <person name="Togashi T."/>
            <person name="Yamamoto N."/>
            <person name="Seo M."/>
            <person name="Sato S."/>
            <person name="Yamada T."/>
            <person name="Mori H."/>
            <person name="Tajima N."/>
            <person name="Moriyama T."/>
            <person name="Ikeuchi M."/>
            <person name="Watanabe M."/>
            <person name="Wada H."/>
            <person name="Kobayashi K."/>
            <person name="Saito M."/>
            <person name="Masuda T."/>
            <person name="Sasaki-Sekimoto Y."/>
            <person name="Mashiguchi K."/>
            <person name="Awai K."/>
            <person name="Shimojima M."/>
            <person name="Masuda S."/>
            <person name="Iwai M."/>
            <person name="Nobusawa T."/>
            <person name="Narise T."/>
            <person name="Kondo S."/>
            <person name="Saito H."/>
            <person name="Sato R."/>
            <person name="Murakawa M."/>
            <person name="Ihara Y."/>
            <person name="Oshima-Yamada Y."/>
            <person name="Ohtaka K."/>
            <person name="Satoh M."/>
            <person name="Sonobe K."/>
            <person name="Ishii M."/>
            <person name="Ohtani R."/>
            <person name="Kanamori-Sato M."/>
            <person name="Honoki R."/>
            <person name="Miyazaki D."/>
            <person name="Mochizuki H."/>
            <person name="Umetsu J."/>
            <person name="Higashi K."/>
            <person name="Shibata D."/>
            <person name="Kamiya Y."/>
            <person name="Sato N."/>
            <person name="Nakamura Y."/>
            <person name="Tabata S."/>
            <person name="Ida S."/>
            <person name="Kurokawa K."/>
            <person name="Ohta H."/>
        </authorList>
    </citation>
    <scope>NUCLEOTIDE SEQUENCE [LARGE SCALE GENOMIC DNA]</scope>
    <source>
        <strain evidence="10 11">NIES-2285</strain>
    </source>
</reference>
<dbReference type="InterPro" id="IPR017000">
    <property type="entry name" value="MUB"/>
</dbReference>
<dbReference type="InterPro" id="IPR000626">
    <property type="entry name" value="Ubiquitin-like_dom"/>
</dbReference>
<dbReference type="PANTHER" id="PTHR13169">
    <property type="entry name" value="UBIQUITIN-LIKE PROTEIN 3 HCG-1 PROTEIN"/>
    <property type="match status" value="1"/>
</dbReference>
<evidence type="ECO:0000259" key="9">
    <source>
        <dbReference type="PROSITE" id="PS50053"/>
    </source>
</evidence>
<name>A0A1Y1HYM0_KLENI</name>
<keyword evidence="6" id="KW-0449">Lipoprotein</keyword>
<comment type="subcellular location">
    <subcellularLocation>
        <location evidence="2">Cell membrane</location>
        <topology evidence="2">Lipid-anchor</topology>
    </subcellularLocation>
</comment>
<comment type="function">
    <text evidence="1 8">May serve as docking site to facilitate the association of other proteins to the plasma membrane.</text>
</comment>
<evidence type="ECO:0000256" key="2">
    <source>
        <dbReference type="ARBA" id="ARBA00004193"/>
    </source>
</evidence>
<evidence type="ECO:0000256" key="7">
    <source>
        <dbReference type="ARBA" id="ARBA00023289"/>
    </source>
</evidence>
<keyword evidence="11" id="KW-1185">Reference proteome</keyword>
<gene>
    <name evidence="10" type="ORF">KFL_001590130</name>
</gene>
<evidence type="ECO:0000256" key="6">
    <source>
        <dbReference type="ARBA" id="ARBA00023288"/>
    </source>
</evidence>
<evidence type="ECO:0000256" key="5">
    <source>
        <dbReference type="ARBA" id="ARBA00023136"/>
    </source>
</evidence>
<accession>A0A1Y1HYM0</accession>
<dbReference type="PIRSF" id="PIRSF032572">
    <property type="entry name" value="MUB"/>
    <property type="match status" value="1"/>
</dbReference>
<evidence type="ECO:0000256" key="3">
    <source>
        <dbReference type="ARBA" id="ARBA00022475"/>
    </source>
</evidence>
<dbReference type="InterPro" id="IPR040015">
    <property type="entry name" value="UBL3-like"/>
</dbReference>
<protein>
    <recommendedName>
        <fullName evidence="8">Membrane-anchored ubiquitin-fold protein</fullName>
    </recommendedName>
</protein>
<dbReference type="OrthoDB" id="1043111at2759"/>
<organism evidence="10 11">
    <name type="scientific">Klebsormidium nitens</name>
    <name type="common">Green alga</name>
    <name type="synonym">Ulothrix nitens</name>
    <dbReference type="NCBI Taxonomy" id="105231"/>
    <lineage>
        <taxon>Eukaryota</taxon>
        <taxon>Viridiplantae</taxon>
        <taxon>Streptophyta</taxon>
        <taxon>Klebsormidiophyceae</taxon>
        <taxon>Klebsormidiales</taxon>
        <taxon>Klebsormidiaceae</taxon>
        <taxon>Klebsormidium</taxon>
    </lineage>
</organism>
<dbReference type="PANTHER" id="PTHR13169:SF0">
    <property type="entry name" value="UBIQUITIN-LIKE PROTEIN 3"/>
    <property type="match status" value="1"/>
</dbReference>
<dbReference type="SUPFAM" id="SSF54236">
    <property type="entry name" value="Ubiquitin-like"/>
    <property type="match status" value="1"/>
</dbReference>
<sequence length="117" mass="12416">MASGDVELKFRMTDGSDIGPNKYSSSETVQALKEAIIENWPQGKEGCPKSVQDVKLIHAGKVLDNARTLGESRVPVAETGNLITMHVVIRPQVAEPKAAAKEGQEPKKGGCGGCCIL</sequence>
<dbReference type="CDD" id="cd01814">
    <property type="entry name" value="Ubl_MUBs_plant"/>
    <property type="match status" value="1"/>
</dbReference>
<feature type="domain" description="Ubiquitin-like" evidence="9">
    <location>
        <begin position="6"/>
        <end position="74"/>
    </location>
</feature>
<proteinExistence type="predicted"/>
<dbReference type="AlphaFoldDB" id="A0A1Y1HYM0"/>